<organism evidence="4 5">
    <name type="scientific">Candidatus Neomicrothrix subdominans</name>
    <dbReference type="NCBI Taxonomy" id="2954438"/>
    <lineage>
        <taxon>Bacteria</taxon>
        <taxon>Bacillati</taxon>
        <taxon>Actinomycetota</taxon>
        <taxon>Acidimicrobiia</taxon>
        <taxon>Acidimicrobiales</taxon>
        <taxon>Microthrixaceae</taxon>
        <taxon>Candidatus Neomicrothrix</taxon>
    </lineage>
</organism>
<dbReference type="Gene3D" id="3.40.30.10">
    <property type="entry name" value="Glutaredoxin"/>
    <property type="match status" value="1"/>
</dbReference>
<dbReference type="Proteomes" id="UP000727993">
    <property type="component" value="Unassembled WGS sequence"/>
</dbReference>
<feature type="region of interest" description="Disordered" evidence="1">
    <location>
        <begin position="1"/>
        <end position="23"/>
    </location>
</feature>
<protein>
    <submittedName>
        <fullName evidence="4">TlpA family protein disulfide reductase</fullName>
    </submittedName>
</protein>
<accession>A0A936TBL7</accession>
<dbReference type="AlphaFoldDB" id="A0A936TBL7"/>
<dbReference type="PROSITE" id="PS51352">
    <property type="entry name" value="THIOREDOXIN_2"/>
    <property type="match status" value="1"/>
</dbReference>
<evidence type="ECO:0000313" key="5">
    <source>
        <dbReference type="Proteomes" id="UP000727993"/>
    </source>
</evidence>
<evidence type="ECO:0000256" key="2">
    <source>
        <dbReference type="SAM" id="Phobius"/>
    </source>
</evidence>
<dbReference type="Pfam" id="PF13098">
    <property type="entry name" value="Thioredoxin_2"/>
    <property type="match status" value="1"/>
</dbReference>
<proteinExistence type="predicted"/>
<evidence type="ECO:0000259" key="3">
    <source>
        <dbReference type="PROSITE" id="PS51352"/>
    </source>
</evidence>
<keyword evidence="2" id="KW-1133">Transmembrane helix</keyword>
<reference evidence="4 5" key="1">
    <citation type="submission" date="2020-10" db="EMBL/GenBank/DDBJ databases">
        <title>Connecting structure to function with the recovery of over 1000 high-quality activated sludge metagenome-assembled genomes encoding full-length rRNA genes using long-read sequencing.</title>
        <authorList>
            <person name="Singleton C.M."/>
            <person name="Petriglieri F."/>
            <person name="Kristensen J.M."/>
            <person name="Kirkegaard R.H."/>
            <person name="Michaelsen T.Y."/>
            <person name="Andersen M.H."/>
            <person name="Karst S.M."/>
            <person name="Dueholm M.S."/>
            <person name="Nielsen P.H."/>
            <person name="Albertsen M."/>
        </authorList>
    </citation>
    <scope>NUCLEOTIDE SEQUENCE [LARGE SCALE GENOMIC DNA]</scope>
    <source>
        <strain evidence="4">Lyne_18-Q3-R50-59_MAXAC.006</strain>
    </source>
</reference>
<dbReference type="CDD" id="cd02966">
    <property type="entry name" value="TlpA_like_family"/>
    <property type="match status" value="1"/>
</dbReference>
<evidence type="ECO:0000256" key="1">
    <source>
        <dbReference type="SAM" id="MobiDB-lite"/>
    </source>
</evidence>
<keyword evidence="2" id="KW-0472">Membrane</keyword>
<keyword evidence="2" id="KW-0812">Transmembrane</keyword>
<dbReference type="InterPro" id="IPR036249">
    <property type="entry name" value="Thioredoxin-like_sf"/>
</dbReference>
<comment type="caution">
    <text evidence="4">The sequence shown here is derived from an EMBL/GenBank/DDBJ whole genome shotgun (WGS) entry which is preliminary data.</text>
</comment>
<dbReference type="PANTHER" id="PTHR42852">
    <property type="entry name" value="THIOL:DISULFIDE INTERCHANGE PROTEIN DSBE"/>
    <property type="match status" value="1"/>
</dbReference>
<gene>
    <name evidence="4" type="ORF">IPN02_01270</name>
</gene>
<evidence type="ECO:0000313" key="4">
    <source>
        <dbReference type="EMBL" id="MBK9295511.1"/>
    </source>
</evidence>
<feature type="domain" description="Thioredoxin" evidence="3">
    <location>
        <begin position="93"/>
        <end position="239"/>
    </location>
</feature>
<dbReference type="InterPro" id="IPR012336">
    <property type="entry name" value="Thioredoxin-like_fold"/>
</dbReference>
<dbReference type="SUPFAM" id="SSF52833">
    <property type="entry name" value="Thioredoxin-like"/>
    <property type="match status" value="1"/>
</dbReference>
<feature type="transmembrane region" description="Helical" evidence="2">
    <location>
        <begin position="26"/>
        <end position="47"/>
    </location>
</feature>
<sequence>MSNRPKLNRRAPVPGYTQSSESSGGFPVWGIVAIVAVVVVIAGAIAIGSASGDEETADGKSSTEVLSDAYGDKPTSEFRAVTVTGEALPELADPANDPAIGMAAPKLEGANFVNEPVSAPKGPAMMVFGAHWCHVCQAEVPQVAQWLDDGLLPTGVTATLVSTATQEGPGADPPSLWVPSTGWDQPVLVDSDKKEAATAYGLNGFPFFVFVDGDGNVVHRASGALPREQVEQYLSDIAPPAT</sequence>
<dbReference type="PANTHER" id="PTHR42852:SF13">
    <property type="entry name" value="PROTEIN DIPZ"/>
    <property type="match status" value="1"/>
</dbReference>
<dbReference type="EMBL" id="JADJZA010000001">
    <property type="protein sequence ID" value="MBK9295511.1"/>
    <property type="molecule type" value="Genomic_DNA"/>
</dbReference>
<name>A0A936TBL7_9ACTN</name>
<dbReference type="InterPro" id="IPR050553">
    <property type="entry name" value="Thioredoxin_ResA/DsbE_sf"/>
</dbReference>
<dbReference type="InterPro" id="IPR013766">
    <property type="entry name" value="Thioredoxin_domain"/>
</dbReference>